<gene>
    <name evidence="3" type="ORF">DZF91_23425</name>
</gene>
<dbReference type="Gene3D" id="3.30.530.20">
    <property type="match status" value="1"/>
</dbReference>
<dbReference type="Proteomes" id="UP000261811">
    <property type="component" value="Unassembled WGS sequence"/>
</dbReference>
<evidence type="ECO:0000256" key="1">
    <source>
        <dbReference type="ARBA" id="ARBA00006817"/>
    </source>
</evidence>
<dbReference type="RefSeq" id="WP_117359511.1">
    <property type="nucleotide sequence ID" value="NZ_QURH01000476.1"/>
</dbReference>
<reference evidence="3 4" key="1">
    <citation type="submission" date="2018-08" db="EMBL/GenBank/DDBJ databases">
        <title>Actinomadura jelena sp. nov., a novel Actinomycete isolated from soil in Chad.</title>
        <authorList>
            <person name="Shi L."/>
        </authorList>
    </citation>
    <scope>NUCLEOTIDE SEQUENCE [LARGE SCALE GENOMIC DNA]</scope>
    <source>
        <strain evidence="3 4">NEAU-G17</strain>
    </source>
</reference>
<name>A0A372JHF0_9ACTN</name>
<dbReference type="AlphaFoldDB" id="A0A372JHF0"/>
<evidence type="ECO:0000313" key="4">
    <source>
        <dbReference type="Proteomes" id="UP000261811"/>
    </source>
</evidence>
<evidence type="ECO:0000313" key="3">
    <source>
        <dbReference type="EMBL" id="RFU39246.1"/>
    </source>
</evidence>
<protein>
    <recommendedName>
        <fullName evidence="2">Activator of Hsp90 ATPase homologue 1/2-like C-terminal domain-containing protein</fullName>
    </recommendedName>
</protein>
<feature type="domain" description="Activator of Hsp90 ATPase homologue 1/2-like C-terminal" evidence="2">
    <location>
        <begin position="22"/>
        <end position="150"/>
    </location>
</feature>
<accession>A0A372JHF0</accession>
<comment type="caution">
    <text evidence="3">The sequence shown here is derived from an EMBL/GenBank/DDBJ whole genome shotgun (WGS) entry which is preliminary data.</text>
</comment>
<proteinExistence type="inferred from homology"/>
<dbReference type="EMBL" id="QURH01000476">
    <property type="protein sequence ID" value="RFU39246.1"/>
    <property type="molecule type" value="Genomic_DNA"/>
</dbReference>
<dbReference type="OrthoDB" id="9803476at2"/>
<evidence type="ECO:0000259" key="2">
    <source>
        <dbReference type="Pfam" id="PF08327"/>
    </source>
</evidence>
<dbReference type="Pfam" id="PF08327">
    <property type="entry name" value="AHSA1"/>
    <property type="match status" value="1"/>
</dbReference>
<dbReference type="InterPro" id="IPR023393">
    <property type="entry name" value="START-like_dom_sf"/>
</dbReference>
<organism evidence="3 4">
    <name type="scientific">Actinomadura logoneensis</name>
    <dbReference type="NCBI Taxonomy" id="2293572"/>
    <lineage>
        <taxon>Bacteria</taxon>
        <taxon>Bacillati</taxon>
        <taxon>Actinomycetota</taxon>
        <taxon>Actinomycetes</taxon>
        <taxon>Streptosporangiales</taxon>
        <taxon>Thermomonosporaceae</taxon>
        <taxon>Actinomadura</taxon>
    </lineage>
</organism>
<dbReference type="SUPFAM" id="SSF55961">
    <property type="entry name" value="Bet v1-like"/>
    <property type="match status" value="1"/>
</dbReference>
<dbReference type="InterPro" id="IPR013538">
    <property type="entry name" value="ASHA1/2-like_C"/>
</dbReference>
<keyword evidence="4" id="KW-1185">Reference proteome</keyword>
<comment type="similarity">
    <text evidence="1">Belongs to the AHA1 family.</text>
</comment>
<sequence>MTDGTIERDGDQARFHYERRLDHPAAETWRIITTPAEIAQWMGVEVEEFDPRPGGRIVEVHMGTQRVEDKVLKAEPPHLLEHTYFQEMNPSAVVTWRVDEAGGGSRIDLTHVMSLADVRAASEGQDIDPIMILARNGAGWHHLLDMIEVRLRGEEVPEWTPDDRQALQKHYAELVP</sequence>